<reference evidence="2 3" key="2">
    <citation type="submission" date="2020-06" db="EMBL/GenBank/DDBJ databases">
        <title>Antribacter stalactiti gen. nov., sp. nov., a new member of the family Nacardiaceae isolated from a cave.</title>
        <authorList>
            <person name="Kim I.S."/>
        </authorList>
    </citation>
    <scope>NUCLEOTIDE SEQUENCE [LARGE SCALE GENOMIC DNA]</scope>
    <source>
        <strain evidence="2 3">YC2-7</strain>
    </source>
</reference>
<dbReference type="InterPro" id="IPR012340">
    <property type="entry name" value="NA-bd_OB-fold"/>
</dbReference>
<keyword evidence="3" id="KW-1185">Reference proteome</keyword>
<keyword evidence="1" id="KW-1133">Transmembrane helix</keyword>
<evidence type="ECO:0000256" key="1">
    <source>
        <dbReference type="SAM" id="Phobius"/>
    </source>
</evidence>
<evidence type="ECO:0000313" key="2">
    <source>
        <dbReference type="EMBL" id="NMN93581.1"/>
    </source>
</evidence>
<reference evidence="2 3" key="1">
    <citation type="submission" date="2019-05" db="EMBL/GenBank/DDBJ databases">
        <authorList>
            <person name="Lee S.D."/>
        </authorList>
    </citation>
    <scope>NUCLEOTIDE SEQUENCE [LARGE SCALE GENOMIC DNA]</scope>
    <source>
        <strain evidence="2 3">YC2-7</strain>
    </source>
</reference>
<evidence type="ECO:0000313" key="3">
    <source>
        <dbReference type="Proteomes" id="UP000535543"/>
    </source>
</evidence>
<evidence type="ECO:0008006" key="4">
    <source>
        <dbReference type="Google" id="ProtNLM"/>
    </source>
</evidence>
<dbReference type="EMBL" id="VCQU01000001">
    <property type="protein sequence ID" value="NMN93581.1"/>
    <property type="molecule type" value="Genomic_DNA"/>
</dbReference>
<proteinExistence type="predicted"/>
<dbReference type="AlphaFoldDB" id="A0A848K4P9"/>
<comment type="caution">
    <text evidence="2">The sequence shown here is derived from an EMBL/GenBank/DDBJ whole genome shotgun (WGS) entry which is preliminary data.</text>
</comment>
<gene>
    <name evidence="2" type="ORF">FGL95_00840</name>
</gene>
<dbReference type="RefSeq" id="WP_169584285.1">
    <property type="nucleotide sequence ID" value="NZ_VCQU01000001.1"/>
</dbReference>
<accession>A0A848K4P9</accession>
<dbReference type="Gene3D" id="2.40.50.140">
    <property type="entry name" value="Nucleic acid-binding proteins"/>
    <property type="match status" value="1"/>
</dbReference>
<sequence length="177" mass="18235">MTAIYVVCFTIGVVALVGSAVLGEFGGADHHGGVGGHTGDGVPILSLTTIATGIFGFGAGGWGTDLLGLDEPGPVIAGAVTAVALMLIFRGLLLPYLLRQQANSHFSRRSFVGLLGRVELAIPLDGWGEIVFTDPGGSRVRAKAKSAEPVALPAASQIYITDVDDEFVHVIAVPELD</sequence>
<name>A0A848K4P9_9NOCA</name>
<keyword evidence="1" id="KW-0472">Membrane</keyword>
<protein>
    <recommendedName>
        <fullName evidence="4">NfeD-like C-terminal domain-containing protein</fullName>
    </recommendedName>
</protein>
<dbReference type="Proteomes" id="UP000535543">
    <property type="component" value="Unassembled WGS sequence"/>
</dbReference>
<feature type="transmembrane region" description="Helical" evidence="1">
    <location>
        <begin position="75"/>
        <end position="98"/>
    </location>
</feature>
<keyword evidence="1" id="KW-0812">Transmembrane</keyword>
<organism evidence="2 3">
    <name type="scientific">Antrihabitans stalactiti</name>
    <dbReference type="NCBI Taxonomy" id="2584121"/>
    <lineage>
        <taxon>Bacteria</taxon>
        <taxon>Bacillati</taxon>
        <taxon>Actinomycetota</taxon>
        <taxon>Actinomycetes</taxon>
        <taxon>Mycobacteriales</taxon>
        <taxon>Nocardiaceae</taxon>
        <taxon>Antrihabitans</taxon>
    </lineage>
</organism>